<keyword evidence="2" id="KW-1185">Reference proteome</keyword>
<evidence type="ECO:0000313" key="1">
    <source>
        <dbReference type="EMBL" id="TKR79776.1"/>
    </source>
</evidence>
<protein>
    <submittedName>
        <fullName evidence="1">Uncharacterized protein</fullName>
    </submittedName>
</protein>
<reference evidence="1 2" key="1">
    <citation type="journal article" date="2015" name="Genome Biol.">
        <title>Comparative genomics of Steinernema reveals deeply conserved gene regulatory networks.</title>
        <authorList>
            <person name="Dillman A.R."/>
            <person name="Macchietto M."/>
            <person name="Porter C.F."/>
            <person name="Rogers A."/>
            <person name="Williams B."/>
            <person name="Antoshechkin I."/>
            <person name="Lee M.M."/>
            <person name="Goodwin Z."/>
            <person name="Lu X."/>
            <person name="Lewis E.E."/>
            <person name="Goodrich-Blair H."/>
            <person name="Stock S.P."/>
            <person name="Adams B.J."/>
            <person name="Sternberg P.W."/>
            <person name="Mortazavi A."/>
        </authorList>
    </citation>
    <scope>NUCLEOTIDE SEQUENCE [LARGE SCALE GENOMIC DNA]</scope>
    <source>
        <strain evidence="1 2">ALL</strain>
    </source>
</reference>
<evidence type="ECO:0000313" key="2">
    <source>
        <dbReference type="Proteomes" id="UP000298663"/>
    </source>
</evidence>
<name>A0A4U5N9U9_STECR</name>
<accession>A0A4U5N9U9</accession>
<comment type="caution">
    <text evidence="1">The sequence shown here is derived from an EMBL/GenBank/DDBJ whole genome shotgun (WGS) entry which is preliminary data.</text>
</comment>
<dbReference type="Proteomes" id="UP000298663">
    <property type="component" value="Unassembled WGS sequence"/>
</dbReference>
<gene>
    <name evidence="1" type="ORF">L596_013944</name>
</gene>
<proteinExistence type="predicted"/>
<organism evidence="1 2">
    <name type="scientific">Steinernema carpocapsae</name>
    <name type="common">Entomopathogenic nematode</name>
    <dbReference type="NCBI Taxonomy" id="34508"/>
    <lineage>
        <taxon>Eukaryota</taxon>
        <taxon>Metazoa</taxon>
        <taxon>Ecdysozoa</taxon>
        <taxon>Nematoda</taxon>
        <taxon>Chromadorea</taxon>
        <taxon>Rhabditida</taxon>
        <taxon>Tylenchina</taxon>
        <taxon>Panagrolaimomorpha</taxon>
        <taxon>Strongyloidoidea</taxon>
        <taxon>Steinernematidae</taxon>
        <taxon>Steinernema</taxon>
    </lineage>
</organism>
<reference evidence="1 2" key="2">
    <citation type="journal article" date="2019" name="G3 (Bethesda)">
        <title>Hybrid Assembly of the Genome of the Entomopathogenic Nematode Steinernema carpocapsae Identifies the X-Chromosome.</title>
        <authorList>
            <person name="Serra L."/>
            <person name="Macchietto M."/>
            <person name="Macias-Munoz A."/>
            <person name="McGill C.J."/>
            <person name="Rodriguez I.M."/>
            <person name="Rodriguez B."/>
            <person name="Murad R."/>
            <person name="Mortazavi A."/>
        </authorList>
    </citation>
    <scope>NUCLEOTIDE SEQUENCE [LARGE SCALE GENOMIC DNA]</scope>
    <source>
        <strain evidence="1 2">ALL</strain>
    </source>
</reference>
<sequence>MSATSNPALSSLPVDIIYDFWEFLLPDPYFPIYKNMKTYSKLNGVWKELCEQVCENTGAWESVDVDDSNLQSFNADLKRRQLGVKIFWNWKRLTGIASDRFFATVKPHFTCINFYFSTELIRQIRAFLVNQMRGPWLTTLYLSQTNDLGLEEELIAFVKQDKFSFFNCFCKGRSWEQPLSVKTLADIYRNWLNRNSGPFNHERRIHTTLYPSDVNNLVVQLALTTHSRLLHDREETHKVICDFKQGISARIYDDTVKERCRVYLYLCHKKTTICA</sequence>
<dbReference type="EMBL" id="AZBU02000004">
    <property type="protein sequence ID" value="TKR79776.1"/>
    <property type="molecule type" value="Genomic_DNA"/>
</dbReference>
<dbReference type="AlphaFoldDB" id="A0A4U5N9U9"/>